<comment type="caution">
    <text evidence="6">The sequence shown here is derived from an EMBL/GenBank/DDBJ whole genome shotgun (WGS) entry which is preliminary data.</text>
</comment>
<dbReference type="InterPro" id="IPR036388">
    <property type="entry name" value="WH-like_DNA-bd_sf"/>
</dbReference>
<evidence type="ECO:0000256" key="3">
    <source>
        <dbReference type="ARBA" id="ARBA00023125"/>
    </source>
</evidence>
<protein>
    <submittedName>
        <fullName evidence="6">LysR family transcriptional regulator</fullName>
    </submittedName>
</protein>
<sequence>MNLSIRQIITFREVMRSGSISQAARSVGRTQPAVSTMIGILEQELGFPLFIREHGKLTPTPEARYFLEECEEIIARLDRTKQTLSRIRSLETGKLRVACHPAASGVFLPRLLTEFLKDKGDVEVALIMRSSGVIEDLIASQQYDIGFAETPAPRASINQTDFDLECVCIVPMDDPLASAPVITPEELDGKPMAVLFEGHPTATQTEAAFLSAGCRFNKRLELRTSLPGLQFVAAGMCYMVCDMITAYSYLLQSDTVSKLAIKRFRPRVSNSVSILTPGYVTHALLSEAFSNYLENSIRTMQAEILEVLQG</sequence>
<keyword evidence="7" id="KW-1185">Reference proteome</keyword>
<dbReference type="InterPro" id="IPR000847">
    <property type="entry name" value="LysR_HTH_N"/>
</dbReference>
<evidence type="ECO:0000256" key="4">
    <source>
        <dbReference type="ARBA" id="ARBA00023163"/>
    </source>
</evidence>
<comment type="similarity">
    <text evidence="1">Belongs to the LysR transcriptional regulatory family.</text>
</comment>
<dbReference type="PROSITE" id="PS50931">
    <property type="entry name" value="HTH_LYSR"/>
    <property type="match status" value="1"/>
</dbReference>
<dbReference type="InterPro" id="IPR005119">
    <property type="entry name" value="LysR_subst-bd"/>
</dbReference>
<dbReference type="Gene3D" id="3.40.190.290">
    <property type="match status" value="1"/>
</dbReference>
<dbReference type="PANTHER" id="PTHR30427:SF1">
    <property type="entry name" value="TRANSCRIPTIONAL ACTIVATOR PROTEIN LYSR"/>
    <property type="match status" value="1"/>
</dbReference>
<evidence type="ECO:0000259" key="5">
    <source>
        <dbReference type="PROSITE" id="PS50931"/>
    </source>
</evidence>
<dbReference type="EMBL" id="VCPD01000010">
    <property type="protein sequence ID" value="TMV03394.1"/>
    <property type="molecule type" value="Genomic_DNA"/>
</dbReference>
<organism evidence="6 7">
    <name type="scientific">Ruegeria sediminis</name>
    <dbReference type="NCBI Taxonomy" id="2583820"/>
    <lineage>
        <taxon>Bacteria</taxon>
        <taxon>Pseudomonadati</taxon>
        <taxon>Pseudomonadota</taxon>
        <taxon>Alphaproteobacteria</taxon>
        <taxon>Rhodobacterales</taxon>
        <taxon>Roseobacteraceae</taxon>
        <taxon>Ruegeria</taxon>
    </lineage>
</organism>
<reference evidence="6 7" key="1">
    <citation type="submission" date="2019-05" db="EMBL/GenBank/DDBJ databases">
        <title>Ruegeria sp. nov., isolated from tidal flat.</title>
        <authorList>
            <person name="Kim W."/>
        </authorList>
    </citation>
    <scope>NUCLEOTIDE SEQUENCE [LARGE SCALE GENOMIC DNA]</scope>
    <source>
        <strain evidence="6 7">CAU 1488</strain>
    </source>
</reference>
<dbReference type="Proteomes" id="UP001193035">
    <property type="component" value="Unassembled WGS sequence"/>
</dbReference>
<keyword evidence="4" id="KW-0804">Transcription</keyword>
<dbReference type="PANTHER" id="PTHR30427">
    <property type="entry name" value="TRANSCRIPTIONAL ACTIVATOR PROTEIN LYSR"/>
    <property type="match status" value="1"/>
</dbReference>
<dbReference type="PRINTS" id="PR00039">
    <property type="entry name" value="HTHLYSR"/>
</dbReference>
<evidence type="ECO:0000256" key="2">
    <source>
        <dbReference type="ARBA" id="ARBA00023015"/>
    </source>
</evidence>
<dbReference type="Pfam" id="PF03466">
    <property type="entry name" value="LysR_substrate"/>
    <property type="match status" value="1"/>
</dbReference>
<evidence type="ECO:0000313" key="6">
    <source>
        <dbReference type="EMBL" id="TMV03394.1"/>
    </source>
</evidence>
<accession>A0ABY2WSJ8</accession>
<dbReference type="SUPFAM" id="SSF53850">
    <property type="entry name" value="Periplasmic binding protein-like II"/>
    <property type="match status" value="1"/>
</dbReference>
<dbReference type="Pfam" id="PF00126">
    <property type="entry name" value="HTH_1"/>
    <property type="match status" value="1"/>
</dbReference>
<gene>
    <name evidence="6" type="ORF">FGK63_19675</name>
</gene>
<evidence type="ECO:0000256" key="1">
    <source>
        <dbReference type="ARBA" id="ARBA00009437"/>
    </source>
</evidence>
<dbReference type="InterPro" id="IPR036390">
    <property type="entry name" value="WH_DNA-bd_sf"/>
</dbReference>
<keyword evidence="3" id="KW-0238">DNA-binding</keyword>
<dbReference type="Gene3D" id="1.10.10.10">
    <property type="entry name" value="Winged helix-like DNA-binding domain superfamily/Winged helix DNA-binding domain"/>
    <property type="match status" value="1"/>
</dbReference>
<evidence type="ECO:0000313" key="7">
    <source>
        <dbReference type="Proteomes" id="UP001193035"/>
    </source>
</evidence>
<feature type="domain" description="HTH lysR-type" evidence="5">
    <location>
        <begin position="1"/>
        <end position="60"/>
    </location>
</feature>
<proteinExistence type="inferred from homology"/>
<name>A0ABY2WSJ8_9RHOB</name>
<keyword evidence="2" id="KW-0805">Transcription regulation</keyword>
<dbReference type="SUPFAM" id="SSF46785">
    <property type="entry name" value="Winged helix' DNA-binding domain"/>
    <property type="match status" value="1"/>
</dbReference>